<comment type="caution">
    <text evidence="1">The sequence shown here is derived from an EMBL/GenBank/DDBJ whole genome shotgun (WGS) entry which is preliminary data.</text>
</comment>
<evidence type="ECO:0000313" key="1">
    <source>
        <dbReference type="EMBL" id="KAK7343887.1"/>
    </source>
</evidence>
<dbReference type="AlphaFoldDB" id="A0AAN9LXD4"/>
<protein>
    <submittedName>
        <fullName evidence="1">Uncharacterized protein</fullName>
    </submittedName>
</protein>
<keyword evidence="2" id="KW-1185">Reference proteome</keyword>
<accession>A0AAN9LXD4</accession>
<name>A0AAN9LXD4_CANGL</name>
<sequence length="129" mass="14543">MSASQGMLIDIHKIYSDLGVAHIEDQGQCSEWCMGSVFLLGRYHLLCCSHSHAESITFKTEKGTYNWFYPAVFCQSIPLSEYFFLIDRCSKHTSALSCFVVVISVLKHSSCFASLDKAIKDILERSFEG</sequence>
<organism evidence="1 2">
    <name type="scientific">Canavalia gladiata</name>
    <name type="common">Sword bean</name>
    <name type="synonym">Dolichos gladiatus</name>
    <dbReference type="NCBI Taxonomy" id="3824"/>
    <lineage>
        <taxon>Eukaryota</taxon>
        <taxon>Viridiplantae</taxon>
        <taxon>Streptophyta</taxon>
        <taxon>Embryophyta</taxon>
        <taxon>Tracheophyta</taxon>
        <taxon>Spermatophyta</taxon>
        <taxon>Magnoliopsida</taxon>
        <taxon>eudicotyledons</taxon>
        <taxon>Gunneridae</taxon>
        <taxon>Pentapetalae</taxon>
        <taxon>rosids</taxon>
        <taxon>fabids</taxon>
        <taxon>Fabales</taxon>
        <taxon>Fabaceae</taxon>
        <taxon>Papilionoideae</taxon>
        <taxon>50 kb inversion clade</taxon>
        <taxon>NPAAA clade</taxon>
        <taxon>indigoferoid/millettioid clade</taxon>
        <taxon>Phaseoleae</taxon>
        <taxon>Canavalia</taxon>
    </lineage>
</organism>
<proteinExistence type="predicted"/>
<gene>
    <name evidence="1" type="ORF">VNO77_12989</name>
</gene>
<dbReference type="Proteomes" id="UP001367508">
    <property type="component" value="Unassembled WGS sequence"/>
</dbReference>
<dbReference type="EMBL" id="JAYMYQ010000003">
    <property type="protein sequence ID" value="KAK7343887.1"/>
    <property type="molecule type" value="Genomic_DNA"/>
</dbReference>
<reference evidence="1 2" key="1">
    <citation type="submission" date="2024-01" db="EMBL/GenBank/DDBJ databases">
        <title>The genomes of 5 underutilized Papilionoideae crops provide insights into root nodulation and disease resistanc.</title>
        <authorList>
            <person name="Jiang F."/>
        </authorList>
    </citation>
    <scope>NUCLEOTIDE SEQUENCE [LARGE SCALE GENOMIC DNA]</scope>
    <source>
        <strain evidence="1">LVBAO_FW01</strain>
        <tissue evidence="1">Leaves</tissue>
    </source>
</reference>
<evidence type="ECO:0000313" key="2">
    <source>
        <dbReference type="Proteomes" id="UP001367508"/>
    </source>
</evidence>